<proteinExistence type="predicted"/>
<feature type="transmembrane region" description="Helical" evidence="1">
    <location>
        <begin position="159"/>
        <end position="177"/>
    </location>
</feature>
<organism evidence="2">
    <name type="scientific">Myoviridae sp. ctFCq8</name>
    <dbReference type="NCBI Taxonomy" id="2827605"/>
    <lineage>
        <taxon>Viruses</taxon>
        <taxon>Duplodnaviria</taxon>
        <taxon>Heunggongvirae</taxon>
        <taxon>Uroviricota</taxon>
        <taxon>Caudoviricetes</taxon>
    </lineage>
</organism>
<accession>A0A8S5LI47</accession>
<keyword evidence="1" id="KW-1133">Transmembrane helix</keyword>
<evidence type="ECO:0000313" key="2">
    <source>
        <dbReference type="EMBL" id="DAD69716.1"/>
    </source>
</evidence>
<reference evidence="2" key="1">
    <citation type="journal article" date="2021" name="Proc. Natl. Acad. Sci. U.S.A.">
        <title>A Catalog of Tens of Thousands of Viruses from Human Metagenomes Reveals Hidden Associations with Chronic Diseases.</title>
        <authorList>
            <person name="Tisza M.J."/>
            <person name="Buck C.B."/>
        </authorList>
    </citation>
    <scope>NUCLEOTIDE SEQUENCE</scope>
    <source>
        <strain evidence="2">CtFCq8</strain>
    </source>
</reference>
<evidence type="ECO:0000256" key="1">
    <source>
        <dbReference type="SAM" id="Phobius"/>
    </source>
</evidence>
<protein>
    <submittedName>
        <fullName evidence="2">Uncharacterized protein</fullName>
    </submittedName>
</protein>
<name>A0A8S5LI47_9CAUD</name>
<dbReference type="EMBL" id="BK015854">
    <property type="protein sequence ID" value="DAD69716.1"/>
    <property type="molecule type" value="Genomic_DNA"/>
</dbReference>
<sequence>MICTNSYSISVMKTSISEQTSPASSALSRWALLVACGLSALFGASCSVRRSQTYQSHRLDSVSERVEIRPTPVALPETKATLRLPLSTLLDLPEGAGYHTRSGVTRIALTRRGDSLEATATTDSQTVLPTIEERTAKHITQATTTALTKSEVKAGLADTLPWTLIAILIPIASIILWQRRRK</sequence>
<keyword evidence="1" id="KW-0812">Transmembrane</keyword>
<keyword evidence="1" id="KW-0472">Membrane</keyword>